<proteinExistence type="predicted"/>
<name>A0ABV8SZC7_9GAMM</name>
<dbReference type="InterPro" id="IPR001375">
    <property type="entry name" value="Peptidase_S9_cat"/>
</dbReference>
<dbReference type="SUPFAM" id="SSF53474">
    <property type="entry name" value="alpha/beta-Hydrolases"/>
    <property type="match status" value="1"/>
</dbReference>
<feature type="signal peptide" evidence="1">
    <location>
        <begin position="1"/>
        <end position="27"/>
    </location>
</feature>
<organism evidence="4 5">
    <name type="scientific">Steroidobacter flavus</name>
    <dbReference type="NCBI Taxonomy" id="1842136"/>
    <lineage>
        <taxon>Bacteria</taxon>
        <taxon>Pseudomonadati</taxon>
        <taxon>Pseudomonadota</taxon>
        <taxon>Gammaproteobacteria</taxon>
        <taxon>Steroidobacterales</taxon>
        <taxon>Steroidobacteraceae</taxon>
        <taxon>Steroidobacter</taxon>
    </lineage>
</organism>
<evidence type="ECO:0000313" key="5">
    <source>
        <dbReference type="Proteomes" id="UP001595904"/>
    </source>
</evidence>
<feature type="domain" description="Dipeptidylpeptidase IV N-terminal" evidence="3">
    <location>
        <begin position="306"/>
        <end position="403"/>
    </location>
</feature>
<evidence type="ECO:0000259" key="2">
    <source>
        <dbReference type="Pfam" id="PF00326"/>
    </source>
</evidence>
<dbReference type="InterPro" id="IPR011042">
    <property type="entry name" value="6-blade_b-propeller_TolB-like"/>
</dbReference>
<comment type="caution">
    <text evidence="4">The sequence shown here is derived from an EMBL/GenBank/DDBJ whole genome shotgun (WGS) entry which is preliminary data.</text>
</comment>
<keyword evidence="1" id="KW-0732">Signal</keyword>
<dbReference type="Pfam" id="PF00930">
    <property type="entry name" value="DPPIV_N"/>
    <property type="match status" value="1"/>
</dbReference>
<feature type="chain" id="PRO_5046398914" evidence="1">
    <location>
        <begin position="28"/>
        <end position="728"/>
    </location>
</feature>
<gene>
    <name evidence="4" type="ORF">ACFPN2_25480</name>
</gene>
<evidence type="ECO:0000313" key="4">
    <source>
        <dbReference type="EMBL" id="MFC4312460.1"/>
    </source>
</evidence>
<protein>
    <submittedName>
        <fullName evidence="4">S9 family peptidase</fullName>
    </submittedName>
</protein>
<keyword evidence="5" id="KW-1185">Reference proteome</keyword>
<reference evidence="5" key="1">
    <citation type="journal article" date="2019" name="Int. J. Syst. Evol. Microbiol.">
        <title>The Global Catalogue of Microorganisms (GCM) 10K type strain sequencing project: providing services to taxonomists for standard genome sequencing and annotation.</title>
        <authorList>
            <consortium name="The Broad Institute Genomics Platform"/>
            <consortium name="The Broad Institute Genome Sequencing Center for Infectious Disease"/>
            <person name="Wu L."/>
            <person name="Ma J."/>
        </authorList>
    </citation>
    <scope>NUCLEOTIDE SEQUENCE [LARGE SCALE GENOMIC DNA]</scope>
    <source>
        <strain evidence="5">CGMCC 1.10759</strain>
    </source>
</reference>
<dbReference type="PANTHER" id="PTHR11731:SF193">
    <property type="entry name" value="DIPEPTIDYL PEPTIDASE 9"/>
    <property type="match status" value="1"/>
</dbReference>
<evidence type="ECO:0000259" key="3">
    <source>
        <dbReference type="Pfam" id="PF00930"/>
    </source>
</evidence>
<sequence>MSKLSRRIRSGMIVAVGMMLAALHANAAPSFTLAESIEAHSSLQLRANNLVVPASGRYAAWIEGGKLMIASAPDFRPRELLATQDGAALSAAYASPDDVPLYYTRGAATPAFGSYQASDTREFWRVDVTNGRTERLASGSDVPESPPVFAPDGKSFATVRGPMVYEYRVEGTRLSRRPMLENNAEHYAAQKLTSLTYSPDGRRLAFVSWRRAAQSYVAILDVATGKARYLQPGIFRDQSPVWSPDGRELAFVRMPGNWTREYRFSPRKQGAPWSLVVAATDSDNVRTLWQADTGTGSVFQPFGIGSWMEPNAEVTQLRWTTSGHIIFPWEKTGWVSAYAIDAKGGAPKSLMTGNGEVTLPVVSGDGRSILFASNVDDSARLHVWRAPLNGRKAERLTSGGVEHSPIELAGGVVAYVSNDKGRMPNRHMLVTTKAAARPLGAYSQVSTRTAQVWEQFVDTDVVPVKAADGVVSQQLIFWPRSSAPKTGYPVIISSKGGPEGRVSPGNGVYTALGQYAASRGYVFVEMNYRGGTGDGLEYRLPEERGATGGSEVKDIEALVSYLRGRKEVDAKRIGIMGGSYGGFIVSLALSRLPQYFAAGAHMSGVGDWVGEMKLDQRDEGWPSAPPDLIRLSERSEIEDLAFRSSSVANIAAWRAPTLITMGELDRSGHMEGIIDLGYRLLEQGTHVEFSIAPEAGHVGPRARPMDKVFDFFERTLRGEPPRSASIAN</sequence>
<dbReference type="EMBL" id="JBHSDU010000014">
    <property type="protein sequence ID" value="MFC4312460.1"/>
    <property type="molecule type" value="Genomic_DNA"/>
</dbReference>
<feature type="domain" description="Peptidase S9 prolyl oligopeptidase catalytic" evidence="2">
    <location>
        <begin position="514"/>
        <end position="716"/>
    </location>
</feature>
<dbReference type="InterPro" id="IPR029058">
    <property type="entry name" value="AB_hydrolase_fold"/>
</dbReference>
<dbReference type="InterPro" id="IPR002469">
    <property type="entry name" value="Peptidase_S9B_N"/>
</dbReference>
<dbReference type="SUPFAM" id="SSF82171">
    <property type="entry name" value="DPP6 N-terminal domain-like"/>
    <property type="match status" value="1"/>
</dbReference>
<dbReference type="Gene3D" id="3.40.50.1820">
    <property type="entry name" value="alpha/beta hydrolase"/>
    <property type="match status" value="1"/>
</dbReference>
<dbReference type="Pfam" id="PF00326">
    <property type="entry name" value="Peptidase_S9"/>
    <property type="match status" value="1"/>
</dbReference>
<dbReference type="Proteomes" id="UP001595904">
    <property type="component" value="Unassembled WGS sequence"/>
</dbReference>
<dbReference type="InterPro" id="IPR011659">
    <property type="entry name" value="WD40"/>
</dbReference>
<dbReference type="Gene3D" id="2.120.10.30">
    <property type="entry name" value="TolB, C-terminal domain"/>
    <property type="match status" value="1"/>
</dbReference>
<dbReference type="InterPro" id="IPR050278">
    <property type="entry name" value="Serine_Prot_S9B/DPPIV"/>
</dbReference>
<accession>A0ABV8SZC7</accession>
<dbReference type="Pfam" id="PF07676">
    <property type="entry name" value="PD40"/>
    <property type="match status" value="2"/>
</dbReference>
<evidence type="ECO:0000256" key="1">
    <source>
        <dbReference type="SAM" id="SignalP"/>
    </source>
</evidence>
<dbReference type="RefSeq" id="WP_380601868.1">
    <property type="nucleotide sequence ID" value="NZ_JBHSDU010000014.1"/>
</dbReference>
<dbReference type="PANTHER" id="PTHR11731">
    <property type="entry name" value="PROTEASE FAMILY S9B,C DIPEPTIDYL-PEPTIDASE IV-RELATED"/>
    <property type="match status" value="1"/>
</dbReference>